<dbReference type="GO" id="GO:0042127">
    <property type="term" value="P:regulation of cell population proliferation"/>
    <property type="evidence" value="ECO:0007669"/>
    <property type="project" value="InterPro"/>
</dbReference>
<protein>
    <submittedName>
        <fullName evidence="1">Uncharacterized protein</fullName>
    </submittedName>
</protein>
<evidence type="ECO:0000313" key="1">
    <source>
        <dbReference type="EMBL" id="EDO45198.1"/>
    </source>
</evidence>
<organism evidence="1 2">
    <name type="scientific">Nematostella vectensis</name>
    <name type="common">Starlet sea anemone</name>
    <dbReference type="NCBI Taxonomy" id="45351"/>
    <lineage>
        <taxon>Eukaryota</taxon>
        <taxon>Metazoa</taxon>
        <taxon>Cnidaria</taxon>
        <taxon>Anthozoa</taxon>
        <taxon>Hexacorallia</taxon>
        <taxon>Actiniaria</taxon>
        <taxon>Edwardsiidae</taxon>
        <taxon>Nematostella</taxon>
    </lineage>
</organism>
<name>A7RTE7_NEMVE</name>
<dbReference type="SUPFAM" id="SSF50729">
    <property type="entry name" value="PH domain-like"/>
    <property type="match status" value="1"/>
</dbReference>
<dbReference type="HOGENOM" id="CLU_1534386_0_0_1"/>
<dbReference type="AlphaFoldDB" id="A7RTE7"/>
<dbReference type="InterPro" id="IPR039112">
    <property type="entry name" value="PID1"/>
</dbReference>
<accession>A7RTE7</accession>
<dbReference type="GO" id="GO:0051881">
    <property type="term" value="P:regulation of mitochondrial membrane potential"/>
    <property type="evidence" value="ECO:0007669"/>
    <property type="project" value="InterPro"/>
</dbReference>
<dbReference type="InParanoid" id="A7RTE7"/>
<reference evidence="1 2" key="1">
    <citation type="journal article" date="2007" name="Science">
        <title>Sea anemone genome reveals ancestral eumetazoan gene repertoire and genomic organization.</title>
        <authorList>
            <person name="Putnam N.H."/>
            <person name="Srivastava M."/>
            <person name="Hellsten U."/>
            <person name="Dirks B."/>
            <person name="Chapman J."/>
            <person name="Salamov A."/>
            <person name="Terry A."/>
            <person name="Shapiro H."/>
            <person name="Lindquist E."/>
            <person name="Kapitonov V.V."/>
            <person name="Jurka J."/>
            <person name="Genikhovich G."/>
            <person name="Grigoriev I.V."/>
            <person name="Lucas S.M."/>
            <person name="Steele R.E."/>
            <person name="Finnerty J.R."/>
            <person name="Technau U."/>
            <person name="Martindale M.Q."/>
            <person name="Rokhsar D.S."/>
        </authorList>
    </citation>
    <scope>NUCLEOTIDE SEQUENCE [LARGE SCALE GENOMIC DNA]</scope>
    <source>
        <strain evidence="2">CH2 X CH6</strain>
    </source>
</reference>
<dbReference type="STRING" id="45351.A7RTE7"/>
<dbReference type="Gene3D" id="2.30.29.30">
    <property type="entry name" value="Pleckstrin-homology domain (PH domain)/Phosphotyrosine-binding domain (PTB)"/>
    <property type="match status" value="1"/>
</dbReference>
<dbReference type="EMBL" id="DS469537">
    <property type="protein sequence ID" value="EDO45198.1"/>
    <property type="molecule type" value="Genomic_DNA"/>
</dbReference>
<dbReference type="InterPro" id="IPR011993">
    <property type="entry name" value="PH-like_dom_sf"/>
</dbReference>
<sequence>MPEEGSENLYECMSKYLGSADAPHPKIGTLENAAKIYQKGCYEMIARRCCEVRISAECIVIDNGPTDRRTFQIKKTLFCATYKKIPKVVVFNYMNGSMENGIQCHAIFTSSITEAQDFVKAVTTAFSQAYSMDLDGKEIHTKTPSKGKQAAKKHGLWSERITDIFGTVTQCVGKE</sequence>
<dbReference type="PANTHER" id="PTHR16265:SF1">
    <property type="entry name" value="PTB-CONTAINING, CUBILIN AND LRP1-INTERACTING PROTEIN"/>
    <property type="match status" value="1"/>
</dbReference>
<dbReference type="OMA" id="WSERITD"/>
<dbReference type="OrthoDB" id="5959615at2759"/>
<proteinExistence type="predicted"/>
<dbReference type="CDD" id="cd00934">
    <property type="entry name" value="PTB"/>
    <property type="match status" value="1"/>
</dbReference>
<dbReference type="Proteomes" id="UP000001593">
    <property type="component" value="Unassembled WGS sequence"/>
</dbReference>
<evidence type="ECO:0000313" key="2">
    <source>
        <dbReference type="Proteomes" id="UP000001593"/>
    </source>
</evidence>
<dbReference type="GO" id="GO:0046627">
    <property type="term" value="P:negative regulation of insulin receptor signaling pathway"/>
    <property type="evidence" value="ECO:0007669"/>
    <property type="project" value="InterPro"/>
</dbReference>
<gene>
    <name evidence="1" type="ORF">NEMVEDRAFT_v1g240554</name>
</gene>
<keyword evidence="2" id="KW-1185">Reference proteome</keyword>
<dbReference type="PANTHER" id="PTHR16265">
    <property type="entry name" value="PTB-CONTAINING, CUBILIN AND LRP1-INTERACTING PROTEIN"/>
    <property type="match status" value="1"/>
</dbReference>
<dbReference type="KEGG" id="nve:5517244"/>